<feature type="compositionally biased region" description="Basic and acidic residues" evidence="1">
    <location>
        <begin position="76"/>
        <end position="90"/>
    </location>
</feature>
<organism evidence="2">
    <name type="scientific">Human papillomavirus</name>
    <dbReference type="NCBI Taxonomy" id="10566"/>
    <lineage>
        <taxon>Viruses</taxon>
        <taxon>Monodnaviria</taxon>
        <taxon>Shotokuvirae</taxon>
        <taxon>Cossaviricota</taxon>
        <taxon>Papovaviricetes</taxon>
        <taxon>Zurhausenvirales</taxon>
        <taxon>Papillomaviridae</taxon>
    </lineage>
</organism>
<sequence>MDYILKIQMETKVIFFYLLMRPKSMVPVEDGLLDINMKLFLLLPLSALHKGRSPNLLKDLSKDLSVPPGTPYPHRKLQDDRNKKREDLVPPHRRHLTFDDDDEEGNKENAPPQYPLGPKEEERRRAILGYLLDKWAEDILWYQEQVFQDLKDLRQKLGIPQ</sequence>
<reference evidence="2" key="1">
    <citation type="journal article" date="2018" name="Nat. Med.">
        <title>Expanded skin virome in DOCK8-deficient patients.</title>
        <authorList>
            <consortium name="NISC Comparative Sequencing Program"/>
            <person name="Tirosh O."/>
            <person name="Conlan S."/>
            <person name="Deming C."/>
            <person name="Lee-Lin S.Q."/>
            <person name="Huang X."/>
            <person name="Su H.C."/>
            <person name="Freeman A.F."/>
            <person name="Segre J.A."/>
            <person name="Kong H.H."/>
        </authorList>
    </citation>
    <scope>NUCLEOTIDE SEQUENCE</scope>
    <source>
        <strain evidence="2">HPV-mSK_028</strain>
    </source>
</reference>
<proteinExistence type="predicted"/>
<name>A0A385PI45_9PAPI</name>
<feature type="region of interest" description="Disordered" evidence="1">
    <location>
        <begin position="59"/>
        <end position="119"/>
    </location>
</feature>
<evidence type="ECO:0000313" key="2">
    <source>
        <dbReference type="EMBL" id="AYA93521.1"/>
    </source>
</evidence>
<accession>A0A385PI45</accession>
<evidence type="ECO:0000256" key="1">
    <source>
        <dbReference type="SAM" id="MobiDB-lite"/>
    </source>
</evidence>
<dbReference type="EMBL" id="MH777176">
    <property type="protein sequence ID" value="AYA93521.1"/>
    <property type="molecule type" value="Genomic_DNA"/>
</dbReference>
<protein>
    <submittedName>
        <fullName evidence="2">E4 protein</fullName>
    </submittedName>
</protein>